<evidence type="ECO:0000313" key="1">
    <source>
        <dbReference type="EMBL" id="AQQ14583.1"/>
    </source>
</evidence>
<sequence length="292" mass="31065" precursor="true">MQTLRGVVSLARSFKSATPVRLAPGVSVFVRAPHTLQFGLDATRTGIIETPYATELAQLIDGTFEPISLHHLTRSLQSRIRAASGTAESLIADLLSYRIFVPVIDLPVLVIGKSPLAAELKSQLASSGIQVRVPLTPETEPDFVVASDQSAPLVLVDQLPHATQFAQLVKYRTGPTVAVSLFDSRVLIGPLRTSATDPCQACVQQHLRDQDAGWDTAATHVPQGPRSPDPVLVRAGGAAAAVFIRRVAGVPDPPGVSAPHPVPGEFHVADPFGPVPLAVHQLQRHPDCPVCF</sequence>
<dbReference type="EMBL" id="CP019688">
    <property type="protein sequence ID" value="AQQ14583.1"/>
    <property type="molecule type" value="Genomic_DNA"/>
</dbReference>
<organism evidence="1 2">
    <name type="scientific">Corynebacterium glaucum</name>
    <dbReference type="NCBI Taxonomy" id="187491"/>
    <lineage>
        <taxon>Bacteria</taxon>
        <taxon>Bacillati</taxon>
        <taxon>Actinomycetota</taxon>
        <taxon>Actinomycetes</taxon>
        <taxon>Mycobacteriales</taxon>
        <taxon>Corynebacteriaceae</taxon>
        <taxon>Corynebacterium</taxon>
    </lineage>
</organism>
<dbReference type="Gene3D" id="3.40.50.720">
    <property type="entry name" value="NAD(P)-binding Rossmann-like Domain"/>
    <property type="match status" value="1"/>
</dbReference>
<dbReference type="AlphaFoldDB" id="A0A1Q2HUS0"/>
<gene>
    <name evidence="1" type="ORF">CGLAU_02990</name>
</gene>
<dbReference type="KEGG" id="cgv:CGLAU_02990"/>
<accession>A0A1Q2HUS0</accession>
<evidence type="ECO:0000313" key="2">
    <source>
        <dbReference type="Proteomes" id="UP000217209"/>
    </source>
</evidence>
<reference evidence="1 2" key="1">
    <citation type="submission" date="2016-12" db="EMBL/GenBank/DDBJ databases">
        <authorList>
            <person name="Song W.-J."/>
            <person name="Kurnit D.M."/>
        </authorList>
    </citation>
    <scope>NUCLEOTIDE SEQUENCE [LARGE SCALE GENOMIC DNA]</scope>
    <source>
        <strain evidence="1 2">DSM 30827</strain>
    </source>
</reference>
<protein>
    <recommendedName>
        <fullName evidence="3">Bacteriocin biosynthesis cyclodehydratase domain protein</fullName>
    </recommendedName>
</protein>
<keyword evidence="2" id="KW-1185">Reference proteome</keyword>
<name>A0A1Q2HUS0_9CORY</name>
<evidence type="ECO:0008006" key="3">
    <source>
        <dbReference type="Google" id="ProtNLM"/>
    </source>
</evidence>
<dbReference type="Proteomes" id="UP000217209">
    <property type="component" value="Chromosome"/>
</dbReference>
<proteinExistence type="predicted"/>